<dbReference type="GO" id="GO:0003964">
    <property type="term" value="F:RNA-directed DNA polymerase activity"/>
    <property type="evidence" value="ECO:0007669"/>
    <property type="project" value="UniProtKB-KW"/>
</dbReference>
<proteinExistence type="predicted"/>
<dbReference type="InterPro" id="IPR043502">
    <property type="entry name" value="DNA/RNA_pol_sf"/>
</dbReference>
<protein>
    <submittedName>
        <fullName evidence="4">Reverse transcriptase (RNA-dependent DNA polymerase)</fullName>
    </submittedName>
</protein>
<dbReference type="AlphaFoldDB" id="A0A2N9K807"/>
<dbReference type="Gene3D" id="3.30.70.270">
    <property type="match status" value="1"/>
</dbReference>
<dbReference type="InterPro" id="IPR043128">
    <property type="entry name" value="Rev_trsase/Diguanyl_cyclase"/>
</dbReference>
<gene>
    <name evidence="3" type="ORF">LES8486_00467</name>
    <name evidence="4" type="ORF">LES9216_00614</name>
</gene>
<keyword evidence="1" id="KW-0515">Mutator protein</keyword>
<reference evidence="4 5" key="1">
    <citation type="submission" date="2018-02" db="EMBL/GenBank/DDBJ databases">
        <authorList>
            <person name="Cohen D.B."/>
            <person name="Kent A.D."/>
        </authorList>
    </citation>
    <scope>NUCLEOTIDE SEQUENCE [LARGE SCALE GENOMIC DNA]</scope>
    <source>
        <strain evidence="4 5">CECT 9216</strain>
    </source>
</reference>
<evidence type="ECO:0000313" key="6">
    <source>
        <dbReference type="Proteomes" id="UP000239237"/>
    </source>
</evidence>
<dbReference type="Proteomes" id="UP000239237">
    <property type="component" value="Unassembled WGS sequence"/>
</dbReference>
<name>A0A2N9K807_9LACO</name>
<reference evidence="3 6" key="2">
    <citation type="submission" date="2018-02" db="EMBL/GenBank/DDBJ databases">
        <authorList>
            <person name="Rodrigo-Torres L."/>
            <person name="Arahal R. D."/>
            <person name="Lucena T."/>
        </authorList>
    </citation>
    <scope>NUCLEOTIDE SEQUENCE [LARGE SCALE GENOMIC DNA]</scope>
    <source>
        <strain evidence="3 6">CECT 8486</strain>
    </source>
</reference>
<organism evidence="4 5">
    <name type="scientific">Leuconostoc suionicum</name>
    <dbReference type="NCBI Taxonomy" id="1511761"/>
    <lineage>
        <taxon>Bacteria</taxon>
        <taxon>Bacillati</taxon>
        <taxon>Bacillota</taxon>
        <taxon>Bacilli</taxon>
        <taxon>Lactobacillales</taxon>
        <taxon>Lactobacillaceae</taxon>
        <taxon>Leuconostoc</taxon>
    </lineage>
</organism>
<dbReference type="EMBL" id="OKQR01000001">
    <property type="protein sequence ID" value="SPD91487.1"/>
    <property type="molecule type" value="Genomic_DNA"/>
</dbReference>
<dbReference type="Pfam" id="PF00078">
    <property type="entry name" value="RVT_1"/>
    <property type="match status" value="1"/>
</dbReference>
<dbReference type="PANTHER" id="PTHR34047:SF8">
    <property type="entry name" value="PROTEIN YKFC"/>
    <property type="match status" value="1"/>
</dbReference>
<dbReference type="PANTHER" id="PTHR34047">
    <property type="entry name" value="NUCLEAR INTRON MATURASE 1, MITOCHONDRIAL-RELATED"/>
    <property type="match status" value="1"/>
</dbReference>
<dbReference type="Proteomes" id="UP000237923">
    <property type="component" value="Unassembled WGS sequence"/>
</dbReference>
<sequence>MNPSNYRLIKLNSKRTFYLFNQKELKLEYLSLSKWLSKRYPPSTSRNLAISKVIRSLSYGEYSFTDKGHYRLDSTKKTIIRGDIKDFFPSINKHFLYSKLIRSFNVSIPETKRKLLADLLLDPAFIGLPQGISVSSILSEIYLEDFDNLMKIYFPHCTYIRYVDDFLLICPYEEAYNYHFKEIIIKILHSMNLQLSSDKFKKITFVNKTHFQFLGYQFTNSDKNLILSISKSKVKKIQNRLTGYFQEYRHSGLNKKQKFQILYYKIFNTFYGVTTIGPDSYKIQKIGIPFSYPKITTSGNFQKFFSNIHYQIERTPQLSSKEIDKINKIYHNYSYSFQGKRHLHTSDILLNNKYNYMKLSIKKIIQITKLIDPSFKYTKQSSIGLLHNFFYTLYKK</sequence>
<keyword evidence="4" id="KW-0808">Transferase</keyword>
<dbReference type="EMBL" id="OKQU01000001">
    <property type="protein sequence ID" value="SPE06712.1"/>
    <property type="molecule type" value="Genomic_DNA"/>
</dbReference>
<evidence type="ECO:0000313" key="5">
    <source>
        <dbReference type="Proteomes" id="UP000237923"/>
    </source>
</evidence>
<evidence type="ECO:0000259" key="2">
    <source>
        <dbReference type="PROSITE" id="PS50878"/>
    </source>
</evidence>
<dbReference type="RefSeq" id="WP_105299590.1">
    <property type="nucleotide sequence ID" value="NZ_OKQR01000001.1"/>
</dbReference>
<evidence type="ECO:0000313" key="3">
    <source>
        <dbReference type="EMBL" id="SPD91487.1"/>
    </source>
</evidence>
<keyword evidence="4" id="KW-0548">Nucleotidyltransferase</keyword>
<dbReference type="SUPFAM" id="SSF56672">
    <property type="entry name" value="DNA/RNA polymerases"/>
    <property type="match status" value="1"/>
</dbReference>
<dbReference type="InterPro" id="IPR051083">
    <property type="entry name" value="GrpII_Intron_Splice-Mob/Def"/>
</dbReference>
<feature type="domain" description="Reverse transcriptase" evidence="2">
    <location>
        <begin position="1"/>
        <end position="218"/>
    </location>
</feature>
<keyword evidence="4" id="KW-0695">RNA-directed DNA polymerase</keyword>
<evidence type="ECO:0000256" key="1">
    <source>
        <dbReference type="ARBA" id="ARBA00022457"/>
    </source>
</evidence>
<evidence type="ECO:0000313" key="4">
    <source>
        <dbReference type="EMBL" id="SPE06712.1"/>
    </source>
</evidence>
<keyword evidence="6" id="KW-1185">Reference proteome</keyword>
<accession>A0A2N9K807</accession>
<dbReference type="InterPro" id="IPR000477">
    <property type="entry name" value="RT_dom"/>
</dbReference>
<dbReference type="PROSITE" id="PS50878">
    <property type="entry name" value="RT_POL"/>
    <property type="match status" value="1"/>
</dbReference>